<dbReference type="PANTHER" id="PTHR10846">
    <property type="entry name" value="SODIUM/POTASSIUM/CALCIUM EXCHANGER"/>
    <property type="match status" value="1"/>
</dbReference>
<organism evidence="10 11">
    <name type="scientific">Triparma laevis f. longispina</name>
    <dbReference type="NCBI Taxonomy" id="1714387"/>
    <lineage>
        <taxon>Eukaryota</taxon>
        <taxon>Sar</taxon>
        <taxon>Stramenopiles</taxon>
        <taxon>Ochrophyta</taxon>
        <taxon>Bolidophyceae</taxon>
        <taxon>Parmales</taxon>
        <taxon>Triparmaceae</taxon>
        <taxon>Triparma</taxon>
    </lineage>
</organism>
<keyword evidence="6 7" id="KW-0472">Membrane</keyword>
<gene>
    <name evidence="10" type="ORF">TrLO_g13191</name>
</gene>
<feature type="transmembrane region" description="Helical" evidence="7">
    <location>
        <begin position="73"/>
        <end position="94"/>
    </location>
</feature>
<evidence type="ECO:0000256" key="5">
    <source>
        <dbReference type="ARBA" id="ARBA00022989"/>
    </source>
</evidence>
<feature type="transmembrane region" description="Helical" evidence="7">
    <location>
        <begin position="209"/>
        <end position="227"/>
    </location>
</feature>
<evidence type="ECO:0000256" key="1">
    <source>
        <dbReference type="ARBA" id="ARBA00004141"/>
    </source>
</evidence>
<protein>
    <recommendedName>
        <fullName evidence="9">Sodium/calcium exchanger membrane region domain-containing protein</fullName>
    </recommendedName>
</protein>
<feature type="signal peptide" evidence="8">
    <location>
        <begin position="1"/>
        <end position="30"/>
    </location>
</feature>
<dbReference type="PANTHER" id="PTHR10846:SF8">
    <property type="entry name" value="INNER MEMBRANE PROTEIN YRBG"/>
    <property type="match status" value="1"/>
</dbReference>
<evidence type="ECO:0000313" key="10">
    <source>
        <dbReference type="EMBL" id="GMI06965.1"/>
    </source>
</evidence>
<dbReference type="GO" id="GO:0005886">
    <property type="term" value="C:plasma membrane"/>
    <property type="evidence" value="ECO:0007669"/>
    <property type="project" value="TreeGrafter"/>
</dbReference>
<evidence type="ECO:0000259" key="9">
    <source>
        <dbReference type="Pfam" id="PF01699"/>
    </source>
</evidence>
<dbReference type="Pfam" id="PF01699">
    <property type="entry name" value="Na_Ca_ex"/>
    <property type="match status" value="2"/>
</dbReference>
<feature type="domain" description="Sodium/calcium exchanger membrane region" evidence="9">
    <location>
        <begin position="83"/>
        <end position="222"/>
    </location>
</feature>
<feature type="chain" id="PRO_5040793428" description="Sodium/calcium exchanger membrane region domain-containing protein" evidence="8">
    <location>
        <begin position="31"/>
        <end position="454"/>
    </location>
</feature>
<dbReference type="GO" id="GO:0006874">
    <property type="term" value="P:intracellular calcium ion homeostasis"/>
    <property type="evidence" value="ECO:0007669"/>
    <property type="project" value="TreeGrafter"/>
</dbReference>
<feature type="transmembrane region" description="Helical" evidence="7">
    <location>
        <begin position="358"/>
        <end position="381"/>
    </location>
</feature>
<sequence>MSRFSPKAPLPQRLLLTVLLCAVVLTYLESSSFDSNLDSTSQRFLRSHHHSELETGDADATKITTSHPNFLAFLPYLSLTASAFAVFLSLAIICDDFLCPAIDIICDVFSLSDDIAGATLLAFGSSAPEIFMNLSATAKGQVNMSLPAVLGSAIIAFGFIPPACAYAVAKPMKLEAWPVMRDSVSYVFALGCFYTFLDEGNIDTKESGILVAIYFVYLLLIFVPHFMSSGKVAYEEIGEKEEAEAAQEEGEDEEGSGCIGMFFSVCSKPIHFVFSWTVPVQPEESTNPSAPLAFFSVFMSLVWVTILSSLALEVADNATTVCRMKHSTAGATLLAAGAQIPDLFGSLSMAKGGMPGGAISNAVGSQVINVSLGVGAPFLAYNLLMGQPINAGSGSEAMRHMAVLLMVVILVFWIVVLPMSSWCMGKRGETKLGKGGATVLMGVAIACYWLSVGK</sequence>
<feature type="transmembrane region" description="Helical" evidence="7">
    <location>
        <begin position="148"/>
        <end position="168"/>
    </location>
</feature>
<dbReference type="EMBL" id="BRXW01000107">
    <property type="protein sequence ID" value="GMI06965.1"/>
    <property type="molecule type" value="Genomic_DNA"/>
</dbReference>
<feature type="transmembrane region" description="Helical" evidence="7">
    <location>
        <begin position="292"/>
        <end position="315"/>
    </location>
</feature>
<keyword evidence="5 7" id="KW-1133">Transmembrane helix</keyword>
<comment type="similarity">
    <text evidence="2">Belongs to the Ca(2+):cation antiporter (CaCA) (TC 2.A.19) family. SLC24A subfamily.</text>
</comment>
<feature type="transmembrane region" description="Helical" evidence="7">
    <location>
        <begin position="432"/>
        <end position="451"/>
    </location>
</feature>
<dbReference type="OrthoDB" id="2127281at2759"/>
<dbReference type="GO" id="GO:0005262">
    <property type="term" value="F:calcium channel activity"/>
    <property type="evidence" value="ECO:0007669"/>
    <property type="project" value="TreeGrafter"/>
</dbReference>
<feature type="transmembrane region" description="Helical" evidence="7">
    <location>
        <begin position="401"/>
        <end position="420"/>
    </location>
</feature>
<evidence type="ECO:0000313" key="11">
    <source>
        <dbReference type="Proteomes" id="UP001165122"/>
    </source>
</evidence>
<dbReference type="InterPro" id="IPR004837">
    <property type="entry name" value="NaCa_Exmemb"/>
</dbReference>
<dbReference type="InterPro" id="IPR044880">
    <property type="entry name" value="NCX_ion-bd_dom_sf"/>
</dbReference>
<dbReference type="AlphaFoldDB" id="A0A9W7CBV9"/>
<comment type="caution">
    <text evidence="10">The sequence shown here is derived from an EMBL/GenBank/DDBJ whole genome shotgun (WGS) entry which is preliminary data.</text>
</comment>
<keyword evidence="8" id="KW-0732">Signal</keyword>
<feature type="transmembrane region" description="Helical" evidence="7">
    <location>
        <begin position="180"/>
        <end position="197"/>
    </location>
</feature>
<evidence type="ECO:0000256" key="6">
    <source>
        <dbReference type="ARBA" id="ARBA00023136"/>
    </source>
</evidence>
<evidence type="ECO:0000256" key="7">
    <source>
        <dbReference type="SAM" id="Phobius"/>
    </source>
</evidence>
<comment type="subcellular location">
    <subcellularLocation>
        <location evidence="1">Membrane</location>
        <topology evidence="1">Multi-pass membrane protein</topology>
    </subcellularLocation>
</comment>
<dbReference type="InterPro" id="IPR004481">
    <property type="entry name" value="K/Na/Ca-exchanger"/>
</dbReference>
<dbReference type="Gene3D" id="1.20.1420.30">
    <property type="entry name" value="NCX, central ion-binding region"/>
    <property type="match status" value="2"/>
</dbReference>
<evidence type="ECO:0000256" key="2">
    <source>
        <dbReference type="ARBA" id="ARBA00005364"/>
    </source>
</evidence>
<proteinExistence type="inferred from homology"/>
<keyword evidence="3" id="KW-0813">Transport</keyword>
<evidence type="ECO:0000256" key="4">
    <source>
        <dbReference type="ARBA" id="ARBA00022692"/>
    </source>
</evidence>
<keyword evidence="3" id="KW-0050">Antiport</keyword>
<name>A0A9W7CBV9_9STRA</name>
<keyword evidence="11" id="KW-1185">Reference proteome</keyword>
<feature type="domain" description="Sodium/calcium exchanger membrane region" evidence="9">
    <location>
        <begin position="293"/>
        <end position="447"/>
    </location>
</feature>
<keyword evidence="4 7" id="KW-0812">Transmembrane</keyword>
<dbReference type="Proteomes" id="UP001165122">
    <property type="component" value="Unassembled WGS sequence"/>
</dbReference>
<accession>A0A9W7CBV9</accession>
<dbReference type="GO" id="GO:0008273">
    <property type="term" value="F:calcium, potassium:sodium antiporter activity"/>
    <property type="evidence" value="ECO:0007669"/>
    <property type="project" value="TreeGrafter"/>
</dbReference>
<evidence type="ECO:0000256" key="3">
    <source>
        <dbReference type="ARBA" id="ARBA00022449"/>
    </source>
</evidence>
<evidence type="ECO:0000256" key="8">
    <source>
        <dbReference type="SAM" id="SignalP"/>
    </source>
</evidence>
<reference evidence="11" key="1">
    <citation type="journal article" date="2023" name="Commun. Biol.">
        <title>Genome analysis of Parmales, the sister group of diatoms, reveals the evolutionary specialization of diatoms from phago-mixotrophs to photoautotrophs.</title>
        <authorList>
            <person name="Ban H."/>
            <person name="Sato S."/>
            <person name="Yoshikawa S."/>
            <person name="Yamada K."/>
            <person name="Nakamura Y."/>
            <person name="Ichinomiya M."/>
            <person name="Sato N."/>
            <person name="Blanc-Mathieu R."/>
            <person name="Endo H."/>
            <person name="Kuwata A."/>
            <person name="Ogata H."/>
        </authorList>
    </citation>
    <scope>NUCLEOTIDE SEQUENCE [LARGE SCALE GENOMIC DNA]</scope>
    <source>
        <strain evidence="11">NIES 3700</strain>
    </source>
</reference>